<evidence type="ECO:0000313" key="7">
    <source>
        <dbReference type="EMBL" id="KAK7726923.1"/>
    </source>
</evidence>
<feature type="transmembrane region" description="Helical" evidence="5">
    <location>
        <begin position="60"/>
        <end position="88"/>
    </location>
</feature>
<evidence type="ECO:0000256" key="4">
    <source>
        <dbReference type="ARBA" id="ARBA00023136"/>
    </source>
</evidence>
<keyword evidence="3 5" id="KW-1133">Transmembrane helix</keyword>
<evidence type="ECO:0000256" key="5">
    <source>
        <dbReference type="SAM" id="Phobius"/>
    </source>
</evidence>
<sequence>MTSKYRMRDSMEEVLVDRGNGAEAQVVGSTQLFKDGKLQCIPMPTPDPKDPLNLPEWRKWAAIITLSLFGALALSAETIVGALVPIFVLEYAGIDPKILGKIDLSTLNLSSVGGKPADPIQLLNSLGGPPISKVDLISTLPILVNGIASYILVPLSIGVGRRPIILFSGVMAWAGGLWAGFSTSLNSHIAARVFQGFGAGAVEALIPLILQDMLFINQRNKAFSLISAGQGLFVVSIGLTSPLIIINLSWRWLYYITAGAGILVWIAMIFFVPETRWERSQDELAGRAVFPLRPGEVRPRLDHARYGYRTNKNDFGLFSVPFKWDLCRRSVVETVKATFFPNVLWVIALNSIFIGALSATTQNAAAIILSLKLKFTQLGLVVLPVVAATPFVWFFGGYLADKISNKYAKKNGGRREPEAHLISLIFPLLAGVAGPILFGFAGQNTASRPLVPLLVGFFLIGFGGLTMNSLVSVYLVECYPNFAGPVLVTMSSFRLIAGFLISFKSADWILDIGFIKTFSIYSGIMMLFTLMLPLVFYYGKPMRLWSAGKLGEKPAEEEDAKSMKSIEMDWGVQQGRKN</sequence>
<dbReference type="Gene3D" id="1.20.1250.20">
    <property type="entry name" value="MFS general substrate transporter like domains"/>
    <property type="match status" value="1"/>
</dbReference>
<feature type="transmembrane region" description="Helical" evidence="5">
    <location>
        <begin position="193"/>
        <end position="210"/>
    </location>
</feature>
<feature type="transmembrane region" description="Helical" evidence="5">
    <location>
        <begin position="164"/>
        <end position="181"/>
    </location>
</feature>
<feature type="transmembrane region" description="Helical" evidence="5">
    <location>
        <begin position="136"/>
        <end position="157"/>
    </location>
</feature>
<evidence type="ECO:0000259" key="6">
    <source>
        <dbReference type="PROSITE" id="PS50850"/>
    </source>
</evidence>
<keyword evidence="8" id="KW-1185">Reference proteome</keyword>
<feature type="transmembrane region" description="Helical" evidence="5">
    <location>
        <begin position="252"/>
        <end position="272"/>
    </location>
</feature>
<evidence type="ECO:0000256" key="2">
    <source>
        <dbReference type="ARBA" id="ARBA00022692"/>
    </source>
</evidence>
<dbReference type="SUPFAM" id="SSF103473">
    <property type="entry name" value="MFS general substrate transporter"/>
    <property type="match status" value="1"/>
</dbReference>
<name>A0ABR1P5Q9_DIAER</name>
<dbReference type="EMBL" id="JAKNSF020000040">
    <property type="protein sequence ID" value="KAK7726923.1"/>
    <property type="molecule type" value="Genomic_DNA"/>
</dbReference>
<feature type="transmembrane region" description="Helical" evidence="5">
    <location>
        <begin position="518"/>
        <end position="539"/>
    </location>
</feature>
<feature type="transmembrane region" description="Helical" evidence="5">
    <location>
        <begin position="222"/>
        <end position="246"/>
    </location>
</feature>
<dbReference type="InterPro" id="IPR020846">
    <property type="entry name" value="MFS_dom"/>
</dbReference>
<evidence type="ECO:0000256" key="3">
    <source>
        <dbReference type="ARBA" id="ARBA00022989"/>
    </source>
</evidence>
<evidence type="ECO:0000313" key="8">
    <source>
        <dbReference type="Proteomes" id="UP001430848"/>
    </source>
</evidence>
<organism evidence="7 8">
    <name type="scientific">Diaporthe eres</name>
    <name type="common">Phomopsis oblonga</name>
    <dbReference type="NCBI Taxonomy" id="83184"/>
    <lineage>
        <taxon>Eukaryota</taxon>
        <taxon>Fungi</taxon>
        <taxon>Dikarya</taxon>
        <taxon>Ascomycota</taxon>
        <taxon>Pezizomycotina</taxon>
        <taxon>Sordariomycetes</taxon>
        <taxon>Sordariomycetidae</taxon>
        <taxon>Diaporthales</taxon>
        <taxon>Diaporthaceae</taxon>
        <taxon>Diaporthe</taxon>
        <taxon>Diaporthe eres species complex</taxon>
    </lineage>
</organism>
<feature type="transmembrane region" description="Helical" evidence="5">
    <location>
        <begin position="482"/>
        <end position="503"/>
    </location>
</feature>
<keyword evidence="2 5" id="KW-0812">Transmembrane</keyword>
<feature type="domain" description="Major facilitator superfamily (MFS) profile" evidence="6">
    <location>
        <begin position="63"/>
        <end position="540"/>
    </location>
</feature>
<accession>A0ABR1P5Q9</accession>
<feature type="transmembrane region" description="Helical" evidence="5">
    <location>
        <begin position="421"/>
        <end position="441"/>
    </location>
</feature>
<dbReference type="PROSITE" id="PS50850">
    <property type="entry name" value="MFS"/>
    <property type="match status" value="1"/>
</dbReference>
<keyword evidence="4 5" id="KW-0472">Membrane</keyword>
<feature type="transmembrane region" description="Helical" evidence="5">
    <location>
        <begin position="453"/>
        <end position="475"/>
    </location>
</feature>
<evidence type="ECO:0000256" key="1">
    <source>
        <dbReference type="ARBA" id="ARBA00004141"/>
    </source>
</evidence>
<comment type="caution">
    <text evidence="7">The sequence shown here is derived from an EMBL/GenBank/DDBJ whole genome shotgun (WGS) entry which is preliminary data.</text>
</comment>
<gene>
    <name evidence="7" type="ORF">SLS63_007342</name>
</gene>
<dbReference type="Pfam" id="PF07690">
    <property type="entry name" value="MFS_1"/>
    <property type="match status" value="1"/>
</dbReference>
<feature type="transmembrane region" description="Helical" evidence="5">
    <location>
        <begin position="378"/>
        <end position="400"/>
    </location>
</feature>
<dbReference type="Proteomes" id="UP001430848">
    <property type="component" value="Unassembled WGS sequence"/>
</dbReference>
<proteinExistence type="predicted"/>
<dbReference type="PANTHER" id="PTHR23502:SF164">
    <property type="entry name" value="MAJOR FACILITATOR SUPERFAMILY (MFS) PROFILE DOMAIN-CONTAINING PROTEIN"/>
    <property type="match status" value="1"/>
</dbReference>
<dbReference type="InterPro" id="IPR036259">
    <property type="entry name" value="MFS_trans_sf"/>
</dbReference>
<comment type="subcellular location">
    <subcellularLocation>
        <location evidence="1">Membrane</location>
        <topology evidence="1">Multi-pass membrane protein</topology>
    </subcellularLocation>
</comment>
<reference evidence="7 8" key="1">
    <citation type="submission" date="2024-02" db="EMBL/GenBank/DDBJ databases">
        <title>De novo assembly and annotation of 12 fungi associated with fruit tree decline syndrome in Ontario, Canada.</title>
        <authorList>
            <person name="Sulman M."/>
            <person name="Ellouze W."/>
            <person name="Ilyukhin E."/>
        </authorList>
    </citation>
    <scope>NUCLEOTIDE SEQUENCE [LARGE SCALE GENOMIC DNA]</scope>
    <source>
        <strain evidence="7 8">M169</strain>
    </source>
</reference>
<dbReference type="InterPro" id="IPR011701">
    <property type="entry name" value="MFS"/>
</dbReference>
<dbReference type="PANTHER" id="PTHR23502">
    <property type="entry name" value="MAJOR FACILITATOR SUPERFAMILY"/>
    <property type="match status" value="1"/>
</dbReference>
<feature type="transmembrane region" description="Helical" evidence="5">
    <location>
        <begin position="339"/>
        <end position="358"/>
    </location>
</feature>
<protein>
    <recommendedName>
        <fullName evidence="6">Major facilitator superfamily (MFS) profile domain-containing protein</fullName>
    </recommendedName>
</protein>